<evidence type="ECO:0000313" key="2">
    <source>
        <dbReference type="Proteomes" id="UP000622653"/>
    </source>
</evidence>
<dbReference type="EMBL" id="JADKPV010000001">
    <property type="protein sequence ID" value="MBF4500234.1"/>
    <property type="molecule type" value="Genomic_DNA"/>
</dbReference>
<dbReference type="RefSeq" id="WP_194561682.1">
    <property type="nucleotide sequence ID" value="NZ_JADKPV010000001.1"/>
</dbReference>
<sequence>MDKVNKFTRLKQGMDKLGLPIAYHHFNEPVNPPFVVYYSPHVNNFVADNEIYMQTDYIEIELYTEGKDFELEQKVHDILTELNIIYGKYEAYIKEENLFMQTYELEI</sequence>
<name>A0A8J7G8Q8_9BACL</name>
<reference evidence="1" key="1">
    <citation type="submission" date="2020-11" db="EMBL/GenBank/DDBJ databases">
        <title>Multidrug resistant novel bacterium Savagea serpentis sp. nov., isolated from the scats of a vine snake (Ahaetulla nasuta).</title>
        <authorList>
            <person name="Venkata Ramana V."/>
            <person name="Vikas Patil S."/>
            <person name="Yogita Lugani V."/>
        </authorList>
    </citation>
    <scope>NUCLEOTIDE SEQUENCE</scope>
    <source>
        <strain evidence="1">SN6</strain>
    </source>
</reference>
<comment type="caution">
    <text evidence="1">The sequence shown here is derived from an EMBL/GenBank/DDBJ whole genome shotgun (WGS) entry which is preliminary data.</text>
</comment>
<dbReference type="Proteomes" id="UP000622653">
    <property type="component" value="Unassembled WGS sequence"/>
</dbReference>
<accession>A0A8J7G8Q8</accession>
<evidence type="ECO:0000313" key="1">
    <source>
        <dbReference type="EMBL" id="MBF4500234.1"/>
    </source>
</evidence>
<keyword evidence="2" id="KW-1185">Reference proteome</keyword>
<protein>
    <submittedName>
        <fullName evidence="1">Uncharacterized protein</fullName>
    </submittedName>
</protein>
<dbReference type="AlphaFoldDB" id="A0A8J7G8Q8"/>
<organism evidence="1 2">
    <name type="scientific">Savagea serpentis</name>
    <dbReference type="NCBI Taxonomy" id="2785297"/>
    <lineage>
        <taxon>Bacteria</taxon>
        <taxon>Bacillati</taxon>
        <taxon>Bacillota</taxon>
        <taxon>Bacilli</taxon>
        <taxon>Bacillales</taxon>
        <taxon>Caryophanaceae</taxon>
        <taxon>Savagea</taxon>
    </lineage>
</organism>
<proteinExistence type="predicted"/>
<gene>
    <name evidence="1" type="ORF">IRY55_02565</name>
</gene>